<protein>
    <recommendedName>
        <fullName evidence="3">DUF2490 domain-containing protein</fullName>
    </recommendedName>
</protein>
<dbReference type="RefSeq" id="WP_108739120.1">
    <property type="nucleotide sequence ID" value="NZ_CP020918.1"/>
</dbReference>
<accession>A0A2S1L8U6</accession>
<keyword evidence="2" id="KW-1185">Reference proteome</keyword>
<proteinExistence type="predicted"/>
<dbReference type="Proteomes" id="UP000244527">
    <property type="component" value="Chromosome"/>
</dbReference>
<name>A0A2S1L8U6_9FLAO</name>
<evidence type="ECO:0000313" key="2">
    <source>
        <dbReference type="Proteomes" id="UP000244527"/>
    </source>
</evidence>
<reference evidence="1 2" key="1">
    <citation type="submission" date="2017-04" db="EMBL/GenBank/DDBJ databases">
        <title>Compelte genome sequence of WV33.</title>
        <authorList>
            <person name="Lee P.C."/>
        </authorList>
    </citation>
    <scope>NUCLEOTIDE SEQUENCE [LARGE SCALE GENOMIC DNA]</scope>
    <source>
        <strain evidence="1 2">WV33</strain>
    </source>
</reference>
<dbReference type="KEGG" id="ffa:FFWV33_00750"/>
<dbReference type="OrthoDB" id="638356at2"/>
<dbReference type="AlphaFoldDB" id="A0A2S1L8U6"/>
<gene>
    <name evidence="1" type="ORF">FFWV33_00750</name>
</gene>
<evidence type="ECO:0008006" key="3">
    <source>
        <dbReference type="Google" id="ProtNLM"/>
    </source>
</evidence>
<sequence length="264" mass="29818">MKNFLIATALSFAGLNGYAQNATEIDTIEKKQISTTKPSRLDFNVLLETSHLWRGLVINDGMTATGNIHYAVNKSQTMKVGIWGGAGFDGKYREINYYVQYQKNNLSIAIWDLFNTTGIETPKVFNYDKNSTTHIIDLRTSYRFNDNFPLRIEADMLLYSGLNDRELNSSNEYRSRNSTYVELSYPVIRDQVVTLNAFVGGAFPLNGSKHLFTNKTESSFDIVNAGITASKSIEIFQYKLPVSATAMWNPSNKIARIKLDVNLF</sequence>
<organism evidence="1 2">
    <name type="scientific">Flavobacterium faecale</name>
    <dbReference type="NCBI Taxonomy" id="1355330"/>
    <lineage>
        <taxon>Bacteria</taxon>
        <taxon>Pseudomonadati</taxon>
        <taxon>Bacteroidota</taxon>
        <taxon>Flavobacteriia</taxon>
        <taxon>Flavobacteriales</taxon>
        <taxon>Flavobacteriaceae</taxon>
        <taxon>Flavobacterium</taxon>
    </lineage>
</organism>
<dbReference type="EMBL" id="CP020918">
    <property type="protein sequence ID" value="AWG20151.1"/>
    <property type="molecule type" value="Genomic_DNA"/>
</dbReference>
<evidence type="ECO:0000313" key="1">
    <source>
        <dbReference type="EMBL" id="AWG20151.1"/>
    </source>
</evidence>